<dbReference type="UniPathway" id="UPA00196"/>
<dbReference type="Pfam" id="PF06728">
    <property type="entry name" value="PIG-U"/>
    <property type="match status" value="1"/>
</dbReference>
<feature type="transmembrane region" description="Helical" evidence="10">
    <location>
        <begin position="253"/>
        <end position="271"/>
    </location>
</feature>
<evidence type="ECO:0000256" key="1">
    <source>
        <dbReference type="ARBA" id="ARBA00004477"/>
    </source>
</evidence>
<comment type="similarity">
    <text evidence="3">Belongs to the PIGU family.</text>
</comment>
<name>A0A1M7ZZW9_MALS4</name>
<evidence type="ECO:0000313" key="12">
    <source>
        <dbReference type="Proteomes" id="UP000186303"/>
    </source>
</evidence>
<feature type="transmembrane region" description="Helical" evidence="10">
    <location>
        <begin position="378"/>
        <end position="403"/>
    </location>
</feature>
<dbReference type="GO" id="GO:0042765">
    <property type="term" value="C:GPI-anchor transamidase complex"/>
    <property type="evidence" value="ECO:0007669"/>
    <property type="project" value="InterPro"/>
</dbReference>
<feature type="transmembrane region" description="Helical" evidence="10">
    <location>
        <begin position="339"/>
        <end position="358"/>
    </location>
</feature>
<dbReference type="VEuPathDB" id="FungiDB:MSYG_0061"/>
<evidence type="ECO:0000256" key="10">
    <source>
        <dbReference type="SAM" id="Phobius"/>
    </source>
</evidence>
<dbReference type="GO" id="GO:0016255">
    <property type="term" value="P:attachment of GPI anchor to protein"/>
    <property type="evidence" value="ECO:0007669"/>
    <property type="project" value="InterPro"/>
</dbReference>
<keyword evidence="12" id="KW-1185">Reference proteome</keyword>
<dbReference type="AlphaFoldDB" id="A0A1M7ZZW9"/>
<dbReference type="Proteomes" id="UP000186303">
    <property type="component" value="Chromosome 1"/>
</dbReference>
<dbReference type="OrthoDB" id="549017at2759"/>
<evidence type="ECO:0000256" key="4">
    <source>
        <dbReference type="ARBA" id="ARBA00022502"/>
    </source>
</evidence>
<sequence length="461" mass="51179">MLARPHEPSPCAPTTGGAPHARGRSLSTMLSRDARWCALVVLAGVLVRVFVSWASSWGEQLVDRPELATPMDRLALLRETQYLLTVLNVPAKVLWRSNGLHHSPLLLKLPAPWLADPWTSACAWIALDAVSGVVLAALASTLARRAERHVYIVPAFVAACFLLNPYAIAACAAKSMSQLRTCLTLLALLGAVHGVSLLVATAQALSTVLFMNPLCVTPALLLLGADAHAQYGRWRARFGQRQSDAWSQWLRRTSVRYAGWLGVFLVLSALYSRDSTLSFVRSVYGSRLLVDDLSPNAGLVWYFFVEMFPHFRAFFTMVVNLHTLSYTVPALIKWRSDPLFAATVLVGIHALFQTYPSAGDSALYLALWSLNYPRLSAYLRYPMVTSMLFLYSALLFPAFHYLWLYTGSANANFFYAVNLVQALGLGSLLLDSVWAWGRERWELERLAQGASRPGVRYVVQR</sequence>
<evidence type="ECO:0000256" key="6">
    <source>
        <dbReference type="ARBA" id="ARBA00022824"/>
    </source>
</evidence>
<evidence type="ECO:0000256" key="2">
    <source>
        <dbReference type="ARBA" id="ARBA00004687"/>
    </source>
</evidence>
<feature type="transmembrane region" description="Helical" evidence="10">
    <location>
        <begin position="415"/>
        <end position="436"/>
    </location>
</feature>
<feature type="transmembrane region" description="Helical" evidence="10">
    <location>
        <begin position="151"/>
        <end position="173"/>
    </location>
</feature>
<feature type="transmembrane region" description="Helical" evidence="10">
    <location>
        <begin position="211"/>
        <end position="232"/>
    </location>
</feature>
<evidence type="ECO:0000256" key="3">
    <source>
        <dbReference type="ARBA" id="ARBA00010026"/>
    </source>
</evidence>
<feature type="region of interest" description="Disordered" evidence="9">
    <location>
        <begin position="1"/>
        <end position="23"/>
    </location>
</feature>
<evidence type="ECO:0000256" key="9">
    <source>
        <dbReference type="SAM" id="MobiDB-lite"/>
    </source>
</evidence>
<evidence type="ECO:0000256" key="7">
    <source>
        <dbReference type="ARBA" id="ARBA00022989"/>
    </source>
</evidence>
<keyword evidence="4" id="KW-0337">GPI-anchor biosynthesis</keyword>
<keyword evidence="7 10" id="KW-1133">Transmembrane helix</keyword>
<keyword evidence="5 10" id="KW-0812">Transmembrane</keyword>
<feature type="transmembrane region" description="Helical" evidence="10">
    <location>
        <begin position="311"/>
        <end position="332"/>
    </location>
</feature>
<evidence type="ECO:0000313" key="11">
    <source>
        <dbReference type="EMBL" id="SHO75730.1"/>
    </source>
</evidence>
<dbReference type="EMBL" id="LT671821">
    <property type="protein sequence ID" value="SHO75730.1"/>
    <property type="molecule type" value="Genomic_DNA"/>
</dbReference>
<feature type="transmembrane region" description="Helical" evidence="10">
    <location>
        <begin position="185"/>
        <end position="205"/>
    </location>
</feature>
<evidence type="ECO:0000256" key="5">
    <source>
        <dbReference type="ARBA" id="ARBA00022692"/>
    </source>
</evidence>
<dbReference type="STRING" id="1230383.A0A1M7ZZW9"/>
<dbReference type="PANTHER" id="PTHR13121">
    <property type="entry name" value="GPI TRANSAMIDASE COMPONENT PIG-U"/>
    <property type="match status" value="1"/>
</dbReference>
<comment type="subcellular location">
    <subcellularLocation>
        <location evidence="1">Endoplasmic reticulum membrane</location>
        <topology evidence="1">Multi-pass membrane protein</topology>
    </subcellularLocation>
</comment>
<proteinExistence type="inferred from homology"/>
<protein>
    <submittedName>
        <fullName evidence="11">Similar to S.cerevisiae protein GAB1 (GPI transamidase subunit)</fullName>
    </submittedName>
</protein>
<dbReference type="InterPro" id="IPR009600">
    <property type="entry name" value="PIG-U"/>
</dbReference>
<reference evidence="12" key="1">
    <citation type="journal article" date="2017" name="Nucleic Acids Res.">
        <title>Proteogenomics produces comprehensive and highly accurate protein-coding gene annotation in a complete genome assembly of Malassezia sympodialis.</title>
        <authorList>
            <person name="Zhu Y."/>
            <person name="Engstroem P.G."/>
            <person name="Tellgren-Roth C."/>
            <person name="Baudo C.D."/>
            <person name="Kennell J.C."/>
            <person name="Sun S."/>
            <person name="Billmyre R.B."/>
            <person name="Schroeder M.S."/>
            <person name="Andersson A."/>
            <person name="Holm T."/>
            <person name="Sigurgeirsson B."/>
            <person name="Wu G."/>
            <person name="Sankaranarayanan S.R."/>
            <person name="Siddharthan R."/>
            <person name="Sanyal K."/>
            <person name="Lundeberg J."/>
            <person name="Nystedt B."/>
            <person name="Boekhout T."/>
            <person name="Dawson T.L. Jr."/>
            <person name="Heitman J."/>
            <person name="Scheynius A."/>
            <person name="Lehtioe J."/>
        </authorList>
    </citation>
    <scope>NUCLEOTIDE SEQUENCE [LARGE SCALE GENOMIC DNA]</scope>
    <source>
        <strain evidence="12">ATCC 42132</strain>
    </source>
</reference>
<dbReference type="GO" id="GO:0006506">
    <property type="term" value="P:GPI anchor biosynthetic process"/>
    <property type="evidence" value="ECO:0007669"/>
    <property type="project" value="UniProtKB-UniPathway"/>
</dbReference>
<accession>A0A1M7ZZW9</accession>
<comment type="pathway">
    <text evidence="2">Glycolipid biosynthesis; glycosylphosphatidylinositol-anchor biosynthesis.</text>
</comment>
<keyword evidence="8 10" id="KW-0472">Membrane</keyword>
<dbReference type="PANTHER" id="PTHR13121:SF0">
    <property type="entry name" value="PHOSPHATIDYLINOSITOL GLYCAN ANCHOR BIOSYNTHESIS CLASS U PROTEIN"/>
    <property type="match status" value="1"/>
</dbReference>
<keyword evidence="6" id="KW-0256">Endoplasmic reticulum</keyword>
<gene>
    <name evidence="11" type="ORF">MSYG_0061</name>
</gene>
<organism evidence="11 12">
    <name type="scientific">Malassezia sympodialis (strain ATCC 42132)</name>
    <name type="common">Atopic eczema-associated yeast</name>
    <dbReference type="NCBI Taxonomy" id="1230383"/>
    <lineage>
        <taxon>Eukaryota</taxon>
        <taxon>Fungi</taxon>
        <taxon>Dikarya</taxon>
        <taxon>Basidiomycota</taxon>
        <taxon>Ustilaginomycotina</taxon>
        <taxon>Malasseziomycetes</taxon>
        <taxon>Malasseziales</taxon>
        <taxon>Malasseziaceae</taxon>
        <taxon>Malassezia</taxon>
    </lineage>
</organism>
<evidence type="ECO:0000256" key="8">
    <source>
        <dbReference type="ARBA" id="ARBA00023136"/>
    </source>
</evidence>